<dbReference type="Proteomes" id="UP000241639">
    <property type="component" value="Unassembled WGS sequence"/>
</dbReference>
<evidence type="ECO:0000313" key="4">
    <source>
        <dbReference type="EMBL" id="PTM57493.1"/>
    </source>
</evidence>
<dbReference type="Gene3D" id="1.10.260.40">
    <property type="entry name" value="lambda repressor-like DNA-binding domains"/>
    <property type="match status" value="1"/>
</dbReference>
<comment type="caution">
    <text evidence="4">The sequence shown here is derived from an EMBL/GenBank/DDBJ whole genome shotgun (WGS) entry which is preliminary data.</text>
</comment>
<reference evidence="4 5" key="1">
    <citation type="submission" date="2018-04" db="EMBL/GenBank/DDBJ databases">
        <title>Genomic Encyclopedia of Archaeal and Bacterial Type Strains, Phase II (KMG-II): from individual species to whole genera.</title>
        <authorList>
            <person name="Goeker M."/>
        </authorList>
    </citation>
    <scope>NUCLEOTIDE SEQUENCE [LARGE SCALE GENOMIC DNA]</scope>
    <source>
        <strain evidence="4 5">DSM 45169</strain>
    </source>
</reference>
<feature type="repeat" description="TPR" evidence="1">
    <location>
        <begin position="261"/>
        <end position="294"/>
    </location>
</feature>
<gene>
    <name evidence="4" type="ORF">C8J48_0041</name>
</gene>
<proteinExistence type="predicted"/>
<dbReference type="InterPro" id="IPR001387">
    <property type="entry name" value="Cro/C1-type_HTH"/>
</dbReference>
<keyword evidence="5" id="KW-1185">Reference proteome</keyword>
<dbReference type="SMART" id="SM00028">
    <property type="entry name" value="TPR"/>
    <property type="match status" value="6"/>
</dbReference>
<evidence type="ECO:0000256" key="1">
    <source>
        <dbReference type="PROSITE-ProRule" id="PRU00339"/>
    </source>
</evidence>
<evidence type="ECO:0000256" key="2">
    <source>
        <dbReference type="SAM" id="MobiDB-lite"/>
    </source>
</evidence>
<name>A0A2T4Z6I6_9BACL</name>
<dbReference type="SUPFAM" id="SSF48452">
    <property type="entry name" value="TPR-like"/>
    <property type="match status" value="2"/>
</dbReference>
<dbReference type="AlphaFoldDB" id="A0A2T4Z6I6"/>
<accession>A0A2T4Z6I6</accession>
<dbReference type="PROSITE" id="PS50005">
    <property type="entry name" value="TPR"/>
    <property type="match status" value="2"/>
</dbReference>
<keyword evidence="1" id="KW-0802">TPR repeat</keyword>
<evidence type="ECO:0000313" key="5">
    <source>
        <dbReference type="Proteomes" id="UP000241639"/>
    </source>
</evidence>
<dbReference type="Pfam" id="PF13181">
    <property type="entry name" value="TPR_8"/>
    <property type="match status" value="1"/>
</dbReference>
<dbReference type="InterPro" id="IPR019734">
    <property type="entry name" value="TPR_rpt"/>
</dbReference>
<dbReference type="CDD" id="cd00093">
    <property type="entry name" value="HTH_XRE"/>
    <property type="match status" value="1"/>
</dbReference>
<dbReference type="InterPro" id="IPR011990">
    <property type="entry name" value="TPR-like_helical_dom_sf"/>
</dbReference>
<dbReference type="Pfam" id="PF13424">
    <property type="entry name" value="TPR_12"/>
    <property type="match status" value="1"/>
</dbReference>
<dbReference type="EMBL" id="PZZP01000001">
    <property type="protein sequence ID" value="PTM57493.1"/>
    <property type="molecule type" value="Genomic_DNA"/>
</dbReference>
<evidence type="ECO:0000259" key="3">
    <source>
        <dbReference type="PROSITE" id="PS50943"/>
    </source>
</evidence>
<dbReference type="InterPro" id="IPR010982">
    <property type="entry name" value="Lambda_DNA-bd_dom_sf"/>
</dbReference>
<dbReference type="Gene3D" id="1.25.40.10">
    <property type="entry name" value="Tetratricopeptide repeat domain"/>
    <property type="match status" value="2"/>
</dbReference>
<dbReference type="SUPFAM" id="SSF47413">
    <property type="entry name" value="lambda repressor-like DNA-binding domains"/>
    <property type="match status" value="1"/>
</dbReference>
<dbReference type="PANTHER" id="PTHR10098">
    <property type="entry name" value="RAPSYN-RELATED"/>
    <property type="match status" value="1"/>
</dbReference>
<feature type="region of interest" description="Disordered" evidence="2">
    <location>
        <begin position="419"/>
        <end position="438"/>
    </location>
</feature>
<dbReference type="PROSITE" id="PS50943">
    <property type="entry name" value="HTH_CROC1"/>
    <property type="match status" value="1"/>
</dbReference>
<dbReference type="PANTHER" id="PTHR10098:SF108">
    <property type="entry name" value="TETRATRICOPEPTIDE REPEAT PROTEIN 28"/>
    <property type="match status" value="1"/>
</dbReference>
<dbReference type="Pfam" id="PF01381">
    <property type="entry name" value="HTH_3"/>
    <property type="match status" value="1"/>
</dbReference>
<dbReference type="OrthoDB" id="252257at2"/>
<feature type="repeat" description="TPR" evidence="1">
    <location>
        <begin position="220"/>
        <end position="253"/>
    </location>
</feature>
<protein>
    <submittedName>
        <fullName evidence="4">Tetratricopeptide repeat protein</fullName>
    </submittedName>
</protein>
<organism evidence="4 5">
    <name type="scientific">Desmospora activa DSM 45169</name>
    <dbReference type="NCBI Taxonomy" id="1121389"/>
    <lineage>
        <taxon>Bacteria</taxon>
        <taxon>Bacillati</taxon>
        <taxon>Bacillota</taxon>
        <taxon>Bacilli</taxon>
        <taxon>Bacillales</taxon>
        <taxon>Thermoactinomycetaceae</taxon>
        <taxon>Desmospora</taxon>
    </lineage>
</organism>
<dbReference type="GO" id="GO:0003677">
    <property type="term" value="F:DNA binding"/>
    <property type="evidence" value="ECO:0007669"/>
    <property type="project" value="InterPro"/>
</dbReference>
<sequence>MRMTQAELAEGIISVPYLSLIENEKAMPRADVLEPLAQRLNCSVNNLLGVTDQETLRRAEGWIDQVRLALTYEGVGEAERIFQSLKELSFSIANPKILMQVDLVEIQLLIHRLELEESRTRLEMFKEQWPQLSDEYNLLAWYLRLQGNLYFYQDQHHKALIYYREAERILSSVTDDIEKAYIFGNLGRTYLHLSNSSLGILYTEKCIEIMQRKDRWLETCTMLNILGACHTRRGEHKDAIECFERVLRMADRFSVTETLTSQTYHELGICYFSLSDYDRSIQYLLKSLDVVKKEQLSRWEIGYTHKIICQNYIKKGDFEQARHHLELAMDHLQKRKQRLTDCYILLGQIHYAQGDISSFVQCYEKAIREYGRLGISEKAAQASRTLGKYMNDTGDRNQALSYLLQAVEHYQTLASSIDFPVELPPTPGDQPKDTASPQ</sequence>
<feature type="domain" description="HTH cro/C1-type" evidence="3">
    <location>
        <begin position="3"/>
        <end position="47"/>
    </location>
</feature>